<comment type="caution">
    <text evidence="1">The sequence shown here is derived from an EMBL/GenBank/DDBJ whole genome shotgun (WGS) entry which is preliminary data.</text>
</comment>
<sequence length="600" mass="62707">MVAIMGASGSGKTTLLNLLAGRLPSAPGVTSASGSVRVNGSPRDGTTFKQLAAYVVQDSSLFAHLTVRETLAFSARLRLPPSLAAADVDARVDAVCAELGLSPAVSATRIGGPFERGISGGERKRVTIGVELVTDPSLLFLDEPTTGLDAFNALAMMGTLRRLASSGRSVVATIHQPRSAIYAMVDTLLLLAGGRVAYYGPAAGAVAHFARLGFRCPPRFNPADFFIDLTAVPSAPAAAAAAAAARIRHLARHAHSSRAAGAASAVGVAPAEGGVAAGGGGVVRRPAGRRDLRGAGAHHLSSSSSHSSSRGGTPGMAGEVDKAAPVVAGDAPPIAGRRRPAWPREFRILLGRAARLMVRERRANAIRAFQTIVFATVLSLIWLNQGRDAGVAGVSGILFVLLINQSMLGTFSVIFVFPLERAIITRERAAGTYRVSAYYIAKVLSEAPRTLLYNTVFSVILYWCVGLRASAAAFLFFILALWTTTMTAEALALSISIAAPSPAAAMALSPPAVIVSLLFGGFFIQGARIPDWLGWLRWVSFVHYAYGAIMHNQFVDGVGAVNGLSRWGNVGALAGLMVVFRAGGYVALRTLRAPSFDRSV</sequence>
<evidence type="ECO:0000313" key="1">
    <source>
        <dbReference type="EMBL" id="KAK1859358.1"/>
    </source>
</evidence>
<dbReference type="EMBL" id="CM020618">
    <property type="protein sequence ID" value="KAK1859358.1"/>
    <property type="molecule type" value="Genomic_DNA"/>
</dbReference>
<gene>
    <name evidence="1" type="ORF">I4F81_001955</name>
</gene>
<accession>A0ACC3BN55</accession>
<dbReference type="Proteomes" id="UP000798662">
    <property type="component" value="Chromosome 1"/>
</dbReference>
<name>A0ACC3BN55_PYRYE</name>
<protein>
    <submittedName>
        <fullName evidence="1">Uncharacterized protein</fullName>
    </submittedName>
</protein>
<keyword evidence="2" id="KW-1185">Reference proteome</keyword>
<organism evidence="1 2">
    <name type="scientific">Pyropia yezoensis</name>
    <name type="common">Susabi-nori</name>
    <name type="synonym">Porphyra yezoensis</name>
    <dbReference type="NCBI Taxonomy" id="2788"/>
    <lineage>
        <taxon>Eukaryota</taxon>
        <taxon>Rhodophyta</taxon>
        <taxon>Bangiophyceae</taxon>
        <taxon>Bangiales</taxon>
        <taxon>Bangiaceae</taxon>
        <taxon>Pyropia</taxon>
    </lineage>
</organism>
<evidence type="ECO:0000313" key="2">
    <source>
        <dbReference type="Proteomes" id="UP000798662"/>
    </source>
</evidence>
<proteinExistence type="predicted"/>
<reference evidence="1" key="1">
    <citation type="submission" date="2019-11" db="EMBL/GenBank/DDBJ databases">
        <title>Nori genome reveals adaptations in red seaweeds to the harsh intertidal environment.</title>
        <authorList>
            <person name="Wang D."/>
            <person name="Mao Y."/>
        </authorList>
    </citation>
    <scope>NUCLEOTIDE SEQUENCE</scope>
    <source>
        <tissue evidence="1">Gametophyte</tissue>
    </source>
</reference>